<keyword evidence="1" id="KW-0092">Biotin</keyword>
<evidence type="ECO:0000313" key="4">
    <source>
        <dbReference type="EMBL" id="SJZ46240.1"/>
    </source>
</evidence>
<feature type="domain" description="Lipoyl-binding" evidence="3">
    <location>
        <begin position="40"/>
        <end position="119"/>
    </location>
</feature>
<evidence type="ECO:0000256" key="1">
    <source>
        <dbReference type="ARBA" id="ARBA00023267"/>
    </source>
</evidence>
<dbReference type="Proteomes" id="UP000191153">
    <property type="component" value="Unassembled WGS sequence"/>
</dbReference>
<feature type="region of interest" description="Disordered" evidence="2">
    <location>
        <begin position="22"/>
        <end position="52"/>
    </location>
</feature>
<dbReference type="SUPFAM" id="SSF51230">
    <property type="entry name" value="Single hybrid motif"/>
    <property type="match status" value="1"/>
</dbReference>
<dbReference type="InterPro" id="IPR000089">
    <property type="entry name" value="Biotin_lipoyl"/>
</dbReference>
<proteinExistence type="predicted"/>
<dbReference type="InterPro" id="IPR050709">
    <property type="entry name" value="Biotin_Carboxyl_Carrier/Decarb"/>
</dbReference>
<dbReference type="AlphaFoldDB" id="A0A1T4KV44"/>
<dbReference type="PROSITE" id="PS00188">
    <property type="entry name" value="BIOTIN"/>
    <property type="match status" value="1"/>
</dbReference>
<dbReference type="FunFam" id="2.40.50.100:FF:000003">
    <property type="entry name" value="Acetyl-CoA carboxylase biotin carboxyl carrier protein"/>
    <property type="match status" value="1"/>
</dbReference>
<gene>
    <name evidence="4" type="ORF">SAMN02745174_00605</name>
</gene>
<dbReference type="Pfam" id="PF00364">
    <property type="entry name" value="Biotin_lipoyl"/>
    <property type="match status" value="1"/>
</dbReference>
<reference evidence="4 5" key="1">
    <citation type="submission" date="2017-02" db="EMBL/GenBank/DDBJ databases">
        <authorList>
            <person name="Peterson S.W."/>
        </authorList>
    </citation>
    <scope>NUCLEOTIDE SEQUENCE [LARGE SCALE GENOMIC DNA]</scope>
    <source>
        <strain evidence="4 5">ATCC 700028</strain>
    </source>
</reference>
<sequence length="119" mass="12147">MINVYKIKVGEKVYEVEVESVTEKEGTISTPASAPKAAPQQSAPVTSGEGTKVEAPMQGLVVDVKVSVGQKVNPGDTIVVLEAMKMENPIVAPVAGTVTSVAVNKGDTIDGGALLATIA</sequence>
<dbReference type="PANTHER" id="PTHR45266:SF3">
    <property type="entry name" value="OXALOACETATE DECARBOXYLASE ALPHA CHAIN"/>
    <property type="match status" value="1"/>
</dbReference>
<dbReference type="PROSITE" id="PS50968">
    <property type="entry name" value="BIOTINYL_LIPOYL"/>
    <property type="match status" value="1"/>
</dbReference>
<evidence type="ECO:0000256" key="2">
    <source>
        <dbReference type="SAM" id="MobiDB-lite"/>
    </source>
</evidence>
<organism evidence="4 5">
    <name type="scientific">Cetobacterium ceti</name>
    <dbReference type="NCBI Taxonomy" id="180163"/>
    <lineage>
        <taxon>Bacteria</taxon>
        <taxon>Fusobacteriati</taxon>
        <taxon>Fusobacteriota</taxon>
        <taxon>Fusobacteriia</taxon>
        <taxon>Fusobacteriales</taxon>
        <taxon>Fusobacteriaceae</taxon>
        <taxon>Cetobacterium</taxon>
    </lineage>
</organism>
<dbReference type="CDD" id="cd06850">
    <property type="entry name" value="biotinyl_domain"/>
    <property type="match status" value="1"/>
</dbReference>
<dbReference type="EMBL" id="FUWX01000005">
    <property type="protein sequence ID" value="SJZ46240.1"/>
    <property type="molecule type" value="Genomic_DNA"/>
</dbReference>
<protein>
    <submittedName>
        <fullName evidence="4">Biotin-requiring enzyme</fullName>
    </submittedName>
</protein>
<keyword evidence="5" id="KW-1185">Reference proteome</keyword>
<dbReference type="OrthoDB" id="9812676at2"/>
<dbReference type="RefSeq" id="WP_078693137.1">
    <property type="nucleotide sequence ID" value="NZ_FUWX01000005.1"/>
</dbReference>
<evidence type="ECO:0000259" key="3">
    <source>
        <dbReference type="PROSITE" id="PS50968"/>
    </source>
</evidence>
<dbReference type="Gene3D" id="2.40.50.100">
    <property type="match status" value="1"/>
</dbReference>
<dbReference type="InterPro" id="IPR001882">
    <property type="entry name" value="Biotin_BS"/>
</dbReference>
<evidence type="ECO:0000313" key="5">
    <source>
        <dbReference type="Proteomes" id="UP000191153"/>
    </source>
</evidence>
<feature type="compositionally biased region" description="Low complexity" evidence="2">
    <location>
        <begin position="31"/>
        <end position="44"/>
    </location>
</feature>
<dbReference type="STRING" id="180163.SAMN02745174_00605"/>
<name>A0A1T4KV44_9FUSO</name>
<dbReference type="InterPro" id="IPR011053">
    <property type="entry name" value="Single_hybrid_motif"/>
</dbReference>
<accession>A0A1T4KV44</accession>
<dbReference type="PANTHER" id="PTHR45266">
    <property type="entry name" value="OXALOACETATE DECARBOXYLASE ALPHA CHAIN"/>
    <property type="match status" value="1"/>
</dbReference>